<dbReference type="PROSITE" id="PS00086">
    <property type="entry name" value="CYTOCHROME_P450"/>
    <property type="match status" value="1"/>
</dbReference>
<dbReference type="GO" id="GO:0020037">
    <property type="term" value="F:heme binding"/>
    <property type="evidence" value="ECO:0007669"/>
    <property type="project" value="InterPro"/>
</dbReference>
<dbReference type="InterPro" id="IPR001128">
    <property type="entry name" value="Cyt_P450"/>
</dbReference>
<keyword evidence="4 8" id="KW-0560">Oxidoreductase</keyword>
<dbReference type="Gene3D" id="1.10.630.10">
    <property type="entry name" value="Cytochrome P450"/>
    <property type="match status" value="1"/>
</dbReference>
<dbReference type="GO" id="GO:0016705">
    <property type="term" value="F:oxidoreductase activity, acting on paired donors, with incorporation or reduction of molecular oxygen"/>
    <property type="evidence" value="ECO:0007669"/>
    <property type="project" value="InterPro"/>
</dbReference>
<gene>
    <name evidence="9" type="ORF">SAMN05216259_111128</name>
</gene>
<organism evidence="9 10">
    <name type="scientific">Actinacidiphila guanduensis</name>
    <dbReference type="NCBI Taxonomy" id="310781"/>
    <lineage>
        <taxon>Bacteria</taxon>
        <taxon>Bacillati</taxon>
        <taxon>Actinomycetota</taxon>
        <taxon>Actinomycetes</taxon>
        <taxon>Kitasatosporales</taxon>
        <taxon>Streptomycetaceae</taxon>
        <taxon>Actinacidiphila</taxon>
    </lineage>
</organism>
<evidence type="ECO:0000256" key="6">
    <source>
        <dbReference type="ARBA" id="ARBA00023033"/>
    </source>
</evidence>
<dbReference type="GO" id="GO:0004497">
    <property type="term" value="F:monooxygenase activity"/>
    <property type="evidence" value="ECO:0007669"/>
    <property type="project" value="UniProtKB-KW"/>
</dbReference>
<name>A0A1H0L9Z2_9ACTN</name>
<reference evidence="9 10" key="1">
    <citation type="submission" date="2016-10" db="EMBL/GenBank/DDBJ databases">
        <authorList>
            <person name="de Groot N.N."/>
        </authorList>
    </citation>
    <scope>NUCLEOTIDE SEQUENCE [LARGE SCALE GENOMIC DNA]</scope>
    <source>
        <strain evidence="9 10">CGMCC 4.2022</strain>
    </source>
</reference>
<dbReference type="RefSeq" id="WP_093786639.1">
    <property type="nucleotide sequence ID" value="NZ_FNIE01000011.1"/>
</dbReference>
<dbReference type="SUPFAM" id="SSF48264">
    <property type="entry name" value="Cytochrome P450"/>
    <property type="match status" value="1"/>
</dbReference>
<keyword evidence="3 7" id="KW-0479">Metal-binding</keyword>
<keyword evidence="6 8" id="KW-0503">Monooxygenase</keyword>
<evidence type="ECO:0000256" key="1">
    <source>
        <dbReference type="ARBA" id="ARBA00010617"/>
    </source>
</evidence>
<keyword evidence="2 7" id="KW-0349">Heme</keyword>
<dbReference type="InterPro" id="IPR002401">
    <property type="entry name" value="Cyt_P450_E_grp-I"/>
</dbReference>
<evidence type="ECO:0000256" key="8">
    <source>
        <dbReference type="RuleBase" id="RU000461"/>
    </source>
</evidence>
<protein>
    <submittedName>
        <fullName evidence="9">Pentalenene oxygenase</fullName>
    </submittedName>
</protein>
<dbReference type="PRINTS" id="PR00463">
    <property type="entry name" value="EP450I"/>
</dbReference>
<evidence type="ECO:0000256" key="3">
    <source>
        <dbReference type="ARBA" id="ARBA00022723"/>
    </source>
</evidence>
<dbReference type="STRING" id="310781.SAMN05216259_111128"/>
<sequence>MADTAVGPREGLVFGRAPAALPLLGHAPALWRRPLRFMESLSEHGDLVEIRLAWHRVFVVCHPELARRVLTDLAAFDRTGLVYDTVRASLGSGLATAPHADHRRQRLVMQPAFHHSRLPEYAAVMREEVAATMRRWQPGETVDLVQEMFRLTNTISLRAFFSTGLGAEEARELHESLDVFLRVIYRKAMLSMVGGVPSFADRRFARAVEDWRGKVSRLIEARRRAGGDGNDLMARLMAARDDEQRPMSDAELSDQVALLLLAGGETTSAAIFWTLQLLITHPEVLAEVRRETDEVLGAQVAGWEHAHRLGAVTRALREAMRLYPPSWILPRTCVRDTELAGHTVPAGSLVLFSPLVLHRRADLFPSPRSFTPDRWLSTAAAGAAAPRGAYLPFGGGATKCIGEDFGMTEAVLILATLITRWDLSPAAAPEAPLTVRTVLAPAAYPVRLTRRELPTP</sequence>
<evidence type="ECO:0000313" key="10">
    <source>
        <dbReference type="Proteomes" id="UP000199341"/>
    </source>
</evidence>
<dbReference type="PANTHER" id="PTHR24291">
    <property type="entry name" value="CYTOCHROME P450 FAMILY 4"/>
    <property type="match status" value="1"/>
</dbReference>
<dbReference type="PANTHER" id="PTHR24291:SF50">
    <property type="entry name" value="BIFUNCTIONAL ALBAFLAVENONE MONOOXYGENASE_TERPENE SYNTHASE"/>
    <property type="match status" value="1"/>
</dbReference>
<dbReference type="OrthoDB" id="4746309at2"/>
<dbReference type="Proteomes" id="UP000199341">
    <property type="component" value="Unassembled WGS sequence"/>
</dbReference>
<evidence type="ECO:0000313" key="9">
    <source>
        <dbReference type="EMBL" id="SDO64801.1"/>
    </source>
</evidence>
<evidence type="ECO:0000256" key="4">
    <source>
        <dbReference type="ARBA" id="ARBA00023002"/>
    </source>
</evidence>
<accession>A0A1H0L9Z2</accession>
<dbReference type="GO" id="GO:0005506">
    <property type="term" value="F:iron ion binding"/>
    <property type="evidence" value="ECO:0007669"/>
    <property type="project" value="InterPro"/>
</dbReference>
<keyword evidence="5 7" id="KW-0408">Iron</keyword>
<dbReference type="PRINTS" id="PR00385">
    <property type="entry name" value="P450"/>
</dbReference>
<dbReference type="Pfam" id="PF00067">
    <property type="entry name" value="p450"/>
    <property type="match status" value="1"/>
</dbReference>
<dbReference type="InterPro" id="IPR036396">
    <property type="entry name" value="Cyt_P450_sf"/>
</dbReference>
<evidence type="ECO:0000256" key="2">
    <source>
        <dbReference type="ARBA" id="ARBA00022617"/>
    </source>
</evidence>
<keyword evidence="10" id="KW-1185">Reference proteome</keyword>
<comment type="similarity">
    <text evidence="1 8">Belongs to the cytochrome P450 family.</text>
</comment>
<dbReference type="InterPro" id="IPR050196">
    <property type="entry name" value="Cytochrome_P450_Monoox"/>
</dbReference>
<feature type="binding site" description="axial binding residue" evidence="7">
    <location>
        <position position="400"/>
    </location>
    <ligand>
        <name>heme</name>
        <dbReference type="ChEBI" id="CHEBI:30413"/>
    </ligand>
    <ligandPart>
        <name>Fe</name>
        <dbReference type="ChEBI" id="CHEBI:18248"/>
    </ligandPart>
</feature>
<dbReference type="InterPro" id="IPR017972">
    <property type="entry name" value="Cyt_P450_CS"/>
</dbReference>
<dbReference type="EMBL" id="FNIE01000011">
    <property type="protein sequence ID" value="SDO64801.1"/>
    <property type="molecule type" value="Genomic_DNA"/>
</dbReference>
<dbReference type="AlphaFoldDB" id="A0A1H0L9Z2"/>
<evidence type="ECO:0000256" key="7">
    <source>
        <dbReference type="PIRSR" id="PIRSR602401-1"/>
    </source>
</evidence>
<proteinExistence type="inferred from homology"/>
<comment type="cofactor">
    <cofactor evidence="7">
        <name>heme</name>
        <dbReference type="ChEBI" id="CHEBI:30413"/>
    </cofactor>
</comment>
<evidence type="ECO:0000256" key="5">
    <source>
        <dbReference type="ARBA" id="ARBA00023004"/>
    </source>
</evidence>